<reference evidence="1 2" key="1">
    <citation type="submission" date="2018-08" db="EMBL/GenBank/DDBJ databases">
        <title>Genomic Encyclopedia of Type Strains, Phase IV (KMG-IV): sequencing the most valuable type-strain genomes for metagenomic binning, comparative biology and taxonomic classification.</title>
        <authorList>
            <person name="Goeker M."/>
        </authorList>
    </citation>
    <scope>NUCLEOTIDE SEQUENCE [LARGE SCALE GENOMIC DNA]</scope>
    <source>
        <strain evidence="1 2">DSM 25527</strain>
    </source>
</reference>
<dbReference type="EMBL" id="QXDC01000004">
    <property type="protein sequence ID" value="RIA37456.1"/>
    <property type="molecule type" value="Genomic_DNA"/>
</dbReference>
<organism evidence="1 2">
    <name type="scientific">Hephaestia caeni</name>
    <dbReference type="NCBI Taxonomy" id="645617"/>
    <lineage>
        <taxon>Bacteria</taxon>
        <taxon>Pseudomonadati</taxon>
        <taxon>Pseudomonadota</taxon>
        <taxon>Alphaproteobacteria</taxon>
        <taxon>Sphingomonadales</taxon>
        <taxon>Sphingomonadaceae</taxon>
        <taxon>Hephaestia</taxon>
    </lineage>
</organism>
<gene>
    <name evidence="1" type="ORF">DFR49_3341</name>
</gene>
<accession>A0A397NIU3</accession>
<name>A0A397NIU3_9SPHN</name>
<sequence length="111" mass="12136">MKGSINRTQNTRLGVKLAAGGTGWALILRERPRRVSTKNGDPLDLARAAAIAWNAREDGPFTMWSYLNDDAFAQSIAARDGMTREAHIVQVNRIAAQLAGEGFHVTICEVE</sequence>
<dbReference type="AlphaFoldDB" id="A0A397NIU3"/>
<evidence type="ECO:0000313" key="2">
    <source>
        <dbReference type="Proteomes" id="UP000266568"/>
    </source>
</evidence>
<dbReference type="RefSeq" id="WP_119036763.1">
    <property type="nucleotide sequence ID" value="NZ_QXDC01000004.1"/>
</dbReference>
<comment type="caution">
    <text evidence="1">The sequence shown here is derived from an EMBL/GenBank/DDBJ whole genome shotgun (WGS) entry which is preliminary data.</text>
</comment>
<protein>
    <submittedName>
        <fullName evidence="1">Uncharacterized protein</fullName>
    </submittedName>
</protein>
<proteinExistence type="predicted"/>
<dbReference type="Proteomes" id="UP000266568">
    <property type="component" value="Unassembled WGS sequence"/>
</dbReference>
<evidence type="ECO:0000313" key="1">
    <source>
        <dbReference type="EMBL" id="RIA37456.1"/>
    </source>
</evidence>
<keyword evidence="2" id="KW-1185">Reference proteome</keyword>